<organism evidence="2 3">
    <name type="scientific">Schistosoma japonicum</name>
    <name type="common">Blood fluke</name>
    <dbReference type="NCBI Taxonomy" id="6182"/>
    <lineage>
        <taxon>Eukaryota</taxon>
        <taxon>Metazoa</taxon>
        <taxon>Spiralia</taxon>
        <taxon>Lophotrochozoa</taxon>
        <taxon>Platyhelminthes</taxon>
        <taxon>Trematoda</taxon>
        <taxon>Digenea</taxon>
        <taxon>Strigeidida</taxon>
        <taxon>Schistosomatoidea</taxon>
        <taxon>Schistosomatidae</taxon>
        <taxon>Schistosoma</taxon>
    </lineage>
</organism>
<evidence type="ECO:0000256" key="1">
    <source>
        <dbReference type="SAM" id="Phobius"/>
    </source>
</evidence>
<accession>A0A4Z2DK43</accession>
<keyword evidence="3" id="KW-1185">Reference proteome</keyword>
<gene>
    <name evidence="2" type="ORF">EWB00_000381</name>
</gene>
<name>A0A4Z2DK43_SCHJA</name>
<sequence length="198" mass="22007">MMVIIMIIVIYSFLLCVINIEYKAHIEECDTMSGNNVSNISCCLVEYPMWSDAKLITGVVCISVGFIIELLILLIKRLRSQSVINNIIMIFSITLIIIGGSFLCHFISWKCSLVSGVIAYVTSMIATILGMTRNQYRSKLLRILLIISCVLIALGIIFIIPAIWTPPLGIITCIAFSIVTLIVSQQNVSFLFNMCCPS</sequence>
<dbReference type="AlphaFoldDB" id="A0A4Z2DK43"/>
<proteinExistence type="predicted"/>
<protein>
    <submittedName>
        <fullName evidence="2">Uncharacterized protein</fullName>
    </submittedName>
</protein>
<feature type="transmembrane region" description="Helical" evidence="1">
    <location>
        <begin position="143"/>
        <end position="163"/>
    </location>
</feature>
<dbReference type="EMBL" id="SKCS01000111">
    <property type="protein sequence ID" value="TNN16530.1"/>
    <property type="molecule type" value="Genomic_DNA"/>
</dbReference>
<keyword evidence="1" id="KW-0472">Membrane</keyword>
<comment type="caution">
    <text evidence="2">The sequence shown here is derived from an EMBL/GenBank/DDBJ whole genome shotgun (WGS) entry which is preliminary data.</text>
</comment>
<feature type="transmembrane region" description="Helical" evidence="1">
    <location>
        <begin position="169"/>
        <end position="192"/>
    </location>
</feature>
<keyword evidence="1" id="KW-0812">Transmembrane</keyword>
<evidence type="ECO:0000313" key="3">
    <source>
        <dbReference type="Proteomes" id="UP000311919"/>
    </source>
</evidence>
<feature type="transmembrane region" description="Helical" evidence="1">
    <location>
        <begin position="87"/>
        <end position="108"/>
    </location>
</feature>
<feature type="transmembrane region" description="Helical" evidence="1">
    <location>
        <begin position="114"/>
        <end position="131"/>
    </location>
</feature>
<evidence type="ECO:0000313" key="2">
    <source>
        <dbReference type="EMBL" id="TNN16530.1"/>
    </source>
</evidence>
<feature type="transmembrane region" description="Helical" evidence="1">
    <location>
        <begin position="55"/>
        <end position="75"/>
    </location>
</feature>
<reference evidence="2 3" key="1">
    <citation type="submission" date="2019-03" db="EMBL/GenBank/DDBJ databases">
        <title>An improved genome assembly of the fluke Schistosoma japonicum.</title>
        <authorList>
            <person name="Hu W."/>
            <person name="Luo F."/>
            <person name="Yin M."/>
            <person name="Mo X."/>
            <person name="Sun C."/>
            <person name="Wu Q."/>
            <person name="Zhu B."/>
            <person name="Xiang M."/>
            <person name="Wang J."/>
            <person name="Wang Y."/>
            <person name="Zhang T."/>
            <person name="Xu B."/>
            <person name="Zheng H."/>
            <person name="Feng Z."/>
        </authorList>
    </citation>
    <scope>NUCLEOTIDE SEQUENCE [LARGE SCALE GENOMIC DNA]</scope>
    <source>
        <strain evidence="2">HuSjv2</strain>
        <tissue evidence="2">Worms</tissue>
    </source>
</reference>
<keyword evidence="1" id="KW-1133">Transmembrane helix</keyword>
<dbReference type="Proteomes" id="UP000311919">
    <property type="component" value="Unassembled WGS sequence"/>
</dbReference>